<name>S5XPN0_PARAH</name>
<accession>S5XPN0</accession>
<dbReference type="EMBL" id="CP006650">
    <property type="protein sequence ID" value="AGT09299.1"/>
    <property type="molecule type" value="Genomic_DNA"/>
</dbReference>
<evidence type="ECO:0000313" key="3">
    <source>
        <dbReference type="Proteomes" id="UP000015480"/>
    </source>
</evidence>
<keyword evidence="3" id="KW-1185">Reference proteome</keyword>
<sequence>MVQDLNKNPIESNAIAVPDAETNGDQNGNLVPPTPPHADITPPSAPSGWEAVSEPCTHQHGDFVKGYWLCGQCFRKLPERPGEIYWERGIWEPGSSVSQAGRQMIRHAPNRTAESGLTLSDLIAAMARRLVATCAFNMIDAAAYVIDLMQSLSEEFGSPHYDWSLEGAWEMIREDRGSWDRDDCEDEANP</sequence>
<organism evidence="2 3">
    <name type="scientific">Paracoccus aminophilus JCM 7686</name>
    <dbReference type="NCBI Taxonomy" id="1367847"/>
    <lineage>
        <taxon>Bacteria</taxon>
        <taxon>Pseudomonadati</taxon>
        <taxon>Pseudomonadota</taxon>
        <taxon>Alphaproteobacteria</taxon>
        <taxon>Rhodobacterales</taxon>
        <taxon>Paracoccaceae</taxon>
        <taxon>Paracoccus</taxon>
    </lineage>
</organism>
<feature type="compositionally biased region" description="Polar residues" evidence="1">
    <location>
        <begin position="1"/>
        <end position="11"/>
    </location>
</feature>
<dbReference type="KEGG" id="pami:JCM7686_2220"/>
<evidence type="ECO:0000313" key="2">
    <source>
        <dbReference type="EMBL" id="AGT09299.1"/>
    </source>
</evidence>
<protein>
    <submittedName>
        <fullName evidence="2">Uncharacterized protein</fullName>
    </submittedName>
</protein>
<dbReference type="HOGENOM" id="CLU_1426757_0_0_5"/>
<evidence type="ECO:0000256" key="1">
    <source>
        <dbReference type="SAM" id="MobiDB-lite"/>
    </source>
</evidence>
<feature type="region of interest" description="Disordered" evidence="1">
    <location>
        <begin position="1"/>
        <end position="51"/>
    </location>
</feature>
<dbReference type="Proteomes" id="UP000015480">
    <property type="component" value="Chromosome"/>
</dbReference>
<dbReference type="AlphaFoldDB" id="S5XPN0"/>
<proteinExistence type="predicted"/>
<reference evidence="2 3" key="1">
    <citation type="journal article" date="2014" name="BMC Genomics">
        <title>Architecture and functions of a multipartite genome of the methylotrophic bacterium Paracoccus aminophilus JCM 7686, containing primary and secondary chromids.</title>
        <authorList>
            <person name="Dziewit L."/>
            <person name="Czarnecki J."/>
            <person name="Wibberg D."/>
            <person name="Radlinska M."/>
            <person name="Mrozek P."/>
            <person name="Szymczak M."/>
            <person name="Schluter A."/>
            <person name="Puhler A."/>
            <person name="Bartosik D."/>
        </authorList>
    </citation>
    <scope>NUCLEOTIDE SEQUENCE [LARGE SCALE GENOMIC DNA]</scope>
    <source>
        <strain evidence="2">JCM 7686</strain>
    </source>
</reference>
<gene>
    <name evidence="2" type="ORF">JCM7686_2220</name>
</gene>